<evidence type="ECO:0000313" key="2">
    <source>
        <dbReference type="EMBL" id="MBB5960761.1"/>
    </source>
</evidence>
<evidence type="ECO:0000313" key="3">
    <source>
        <dbReference type="Proteomes" id="UP000547510"/>
    </source>
</evidence>
<feature type="non-terminal residue" evidence="2">
    <location>
        <position position="1"/>
    </location>
</feature>
<reference evidence="2 3" key="1">
    <citation type="submission" date="2020-08" db="EMBL/GenBank/DDBJ databases">
        <title>Genomic Encyclopedia of Type Strains, Phase III (KMG-III): the genomes of soil and plant-associated and newly described type strains.</title>
        <authorList>
            <person name="Whitman W."/>
        </authorList>
    </citation>
    <scope>NUCLEOTIDE SEQUENCE [LARGE SCALE GENOMIC DNA]</scope>
    <source>
        <strain evidence="2 3">CECT 8640</strain>
    </source>
</reference>
<dbReference type="EMBL" id="JACHJN010000029">
    <property type="protein sequence ID" value="MBB5960761.1"/>
    <property type="molecule type" value="Genomic_DNA"/>
</dbReference>
<protein>
    <recommendedName>
        <fullName evidence="4">IS5/IS1182 family transposase</fullName>
    </recommendedName>
</protein>
<organism evidence="2 3">
    <name type="scientific">Saccharothrix tamanrassetensis</name>
    <dbReference type="NCBI Taxonomy" id="1051531"/>
    <lineage>
        <taxon>Bacteria</taxon>
        <taxon>Bacillati</taxon>
        <taxon>Actinomycetota</taxon>
        <taxon>Actinomycetes</taxon>
        <taxon>Pseudonocardiales</taxon>
        <taxon>Pseudonocardiaceae</taxon>
        <taxon>Saccharothrix</taxon>
    </lineage>
</organism>
<dbReference type="Proteomes" id="UP000547510">
    <property type="component" value="Unassembled WGS sequence"/>
</dbReference>
<sequence>HADNYCAFATLAATLICFKQLTKTTT</sequence>
<comment type="caution">
    <text evidence="2">The sequence shown here is derived from an EMBL/GenBank/DDBJ whole genome shotgun (WGS) entry which is preliminary data.</text>
</comment>
<dbReference type="AlphaFoldDB" id="A0A841CSJ7"/>
<accession>A0A841CSJ7</accession>
<evidence type="ECO:0000313" key="1">
    <source>
        <dbReference type="EMBL" id="MBB5959616.1"/>
    </source>
</evidence>
<evidence type="ECO:0008006" key="4">
    <source>
        <dbReference type="Google" id="ProtNLM"/>
    </source>
</evidence>
<keyword evidence="3" id="KW-1185">Reference proteome</keyword>
<name>A0A841CSJ7_9PSEU</name>
<proteinExistence type="predicted"/>
<gene>
    <name evidence="1" type="ORF">FHS29_006237</name>
    <name evidence="2" type="ORF">FHS29_007391</name>
</gene>
<dbReference type="EMBL" id="JACHJN010000012">
    <property type="protein sequence ID" value="MBB5959616.1"/>
    <property type="molecule type" value="Genomic_DNA"/>
</dbReference>